<sequence>TWSNDKDIQHWLKTSGLSKLVHCYTDTPHNAINTNTKGKGTCIMINKHLNPHVQSHWEFPDRAVLLQLNIKDKIYLLGSIYVPSNPNTVDQRHETQRLFDFIETTINNLPRTTIIILGGDWNSVLNPMLDRTNNDTSKIPELKQMHKLMRKKFYDPFRHLHSLQQDFTFSHRNKDTIFEARLDYFLVNTRALLAVSECDILKDMLIDTDHKAITLRILLPKRRHQFIDYNRYKISWDMCSAEQIVSFSQSIANDTTLQGIEQKIGHIDTQGNQTQLLMNEYTNTLLYTIRKRAKKHLPYTAPSRKRKVRTKHISIQGIKTLRNILLPIKAKLKRDITLSEDDMASLHS</sequence>
<dbReference type="EMBL" id="ML007168">
    <property type="protein sequence ID" value="RKP15998.1"/>
    <property type="molecule type" value="Genomic_DNA"/>
</dbReference>
<dbReference type="GO" id="GO:0003824">
    <property type="term" value="F:catalytic activity"/>
    <property type="evidence" value="ECO:0007669"/>
    <property type="project" value="InterPro"/>
</dbReference>
<feature type="non-terminal residue" evidence="2">
    <location>
        <position position="348"/>
    </location>
</feature>
<feature type="non-terminal residue" evidence="2">
    <location>
        <position position="1"/>
    </location>
</feature>
<evidence type="ECO:0000313" key="2">
    <source>
        <dbReference type="EMBL" id="RKP15998.1"/>
    </source>
</evidence>
<dbReference type="SUPFAM" id="SSF56219">
    <property type="entry name" value="DNase I-like"/>
    <property type="match status" value="1"/>
</dbReference>
<feature type="domain" description="Endonuclease/exonuclease/phosphatase" evidence="1">
    <location>
        <begin position="27"/>
        <end position="201"/>
    </location>
</feature>
<dbReference type="InterPro" id="IPR036691">
    <property type="entry name" value="Endo/exonu/phosph_ase_sf"/>
</dbReference>
<dbReference type="Gene3D" id="3.60.10.10">
    <property type="entry name" value="Endonuclease/exonuclease/phosphatase"/>
    <property type="match status" value="1"/>
</dbReference>
<reference evidence="3" key="1">
    <citation type="journal article" date="2018" name="Nat. Microbiol.">
        <title>Leveraging single-cell genomics to expand the fungal tree of life.</title>
        <authorList>
            <person name="Ahrendt S.R."/>
            <person name="Quandt C.A."/>
            <person name="Ciobanu D."/>
            <person name="Clum A."/>
            <person name="Salamov A."/>
            <person name="Andreopoulos B."/>
            <person name="Cheng J.F."/>
            <person name="Woyke T."/>
            <person name="Pelin A."/>
            <person name="Henrissat B."/>
            <person name="Reynolds N.K."/>
            <person name="Benny G.L."/>
            <person name="Smith M.E."/>
            <person name="James T.Y."/>
            <person name="Grigoriev I.V."/>
        </authorList>
    </citation>
    <scope>NUCLEOTIDE SEQUENCE [LARGE SCALE GENOMIC DNA]</scope>
    <source>
        <strain evidence="3">CSF55</strain>
    </source>
</reference>
<dbReference type="Pfam" id="PF03372">
    <property type="entry name" value="Exo_endo_phos"/>
    <property type="match status" value="1"/>
</dbReference>
<evidence type="ECO:0000259" key="1">
    <source>
        <dbReference type="Pfam" id="PF03372"/>
    </source>
</evidence>
<name>A0A4P9YA59_ROZAC</name>
<proteinExistence type="predicted"/>
<protein>
    <recommendedName>
        <fullName evidence="1">Endonuclease/exonuclease/phosphatase domain-containing protein</fullName>
    </recommendedName>
</protein>
<gene>
    <name evidence="2" type="ORF">ROZALSC1DRAFT_25783</name>
</gene>
<dbReference type="InterPro" id="IPR005135">
    <property type="entry name" value="Endo/exonuclease/phosphatase"/>
</dbReference>
<accession>A0A4P9YA59</accession>
<dbReference type="AlphaFoldDB" id="A0A4P9YA59"/>
<organism evidence="2 3">
    <name type="scientific">Rozella allomycis (strain CSF55)</name>
    <dbReference type="NCBI Taxonomy" id="988480"/>
    <lineage>
        <taxon>Eukaryota</taxon>
        <taxon>Fungi</taxon>
        <taxon>Fungi incertae sedis</taxon>
        <taxon>Cryptomycota</taxon>
        <taxon>Cryptomycota incertae sedis</taxon>
        <taxon>Rozella</taxon>
    </lineage>
</organism>
<evidence type="ECO:0000313" key="3">
    <source>
        <dbReference type="Proteomes" id="UP000281549"/>
    </source>
</evidence>
<dbReference type="Proteomes" id="UP000281549">
    <property type="component" value="Unassembled WGS sequence"/>
</dbReference>